<dbReference type="PANTHER" id="PTHR43178">
    <property type="entry name" value="DIHYDROLIPOAMIDE ACETYLTRANSFERASE COMPONENT OF PYRUVATE DEHYDROGENASE COMPLEX"/>
    <property type="match status" value="1"/>
</dbReference>
<sequence>MRSSREGPGRRDGGERVERPSPRRRATVDYMRAAGRRSVVHGLVEADVTRARERIRAIESETGERPSFTAFVVHCVARAAAEHPSVNAYRDWRGRTHVFDAVDANVLVETTVGGDRLGVPHVLRDANRRSVRSLHEGIRAAQAARDPTDLSLAAAAALRLPGPIRRLVWRLPRWFPRRWTALAGTVAVTSVGMFGPGGGWAIAPTNYTVQATVGGIAEKPRVVDGDVRTRELLALTVTVDHDVVDGAPAARFVDRVVELLEGADGLASWDDDPEAAGDGG</sequence>
<evidence type="ECO:0000313" key="6">
    <source>
        <dbReference type="EMBL" id="MFC7070775.1"/>
    </source>
</evidence>
<evidence type="ECO:0000256" key="1">
    <source>
        <dbReference type="ARBA" id="ARBA00001938"/>
    </source>
</evidence>
<dbReference type="PANTHER" id="PTHR43178:SF5">
    <property type="entry name" value="LIPOAMIDE ACYLTRANSFERASE COMPONENT OF BRANCHED-CHAIN ALPHA-KETO ACID DEHYDROGENASE COMPLEX, MITOCHONDRIAL"/>
    <property type="match status" value="1"/>
</dbReference>
<evidence type="ECO:0000256" key="3">
    <source>
        <dbReference type="ARBA" id="ARBA00023315"/>
    </source>
</evidence>
<feature type="region of interest" description="Disordered" evidence="4">
    <location>
        <begin position="1"/>
        <end position="24"/>
    </location>
</feature>
<dbReference type="GeneID" id="81125526"/>
<proteinExistence type="predicted"/>
<dbReference type="RefSeq" id="WP_284030684.1">
    <property type="nucleotide sequence ID" value="NZ_CP126154.1"/>
</dbReference>
<dbReference type="Pfam" id="PF00198">
    <property type="entry name" value="2-oxoacid_dh"/>
    <property type="match status" value="2"/>
</dbReference>
<evidence type="ECO:0000259" key="5">
    <source>
        <dbReference type="Pfam" id="PF00198"/>
    </source>
</evidence>
<feature type="compositionally biased region" description="Basic and acidic residues" evidence="4">
    <location>
        <begin position="1"/>
        <end position="21"/>
    </location>
</feature>
<reference evidence="6 7" key="1">
    <citation type="journal article" date="2019" name="Int. J. Syst. Evol. Microbiol.">
        <title>The Global Catalogue of Microorganisms (GCM) 10K type strain sequencing project: providing services to taxonomists for standard genome sequencing and annotation.</title>
        <authorList>
            <consortium name="The Broad Institute Genomics Platform"/>
            <consortium name="The Broad Institute Genome Sequencing Center for Infectious Disease"/>
            <person name="Wu L."/>
            <person name="Ma J."/>
        </authorList>
    </citation>
    <scope>NUCLEOTIDE SEQUENCE [LARGE SCALE GENOMIC DNA]</scope>
    <source>
        <strain evidence="6 7">DT31</strain>
    </source>
</reference>
<dbReference type="InterPro" id="IPR001078">
    <property type="entry name" value="2-oxoacid_DH_actylTfrase"/>
</dbReference>
<dbReference type="Proteomes" id="UP001596461">
    <property type="component" value="Unassembled WGS sequence"/>
</dbReference>
<feature type="domain" description="2-oxoacid dehydrogenase acyltransferase catalytic" evidence="5">
    <location>
        <begin position="184"/>
        <end position="263"/>
    </location>
</feature>
<dbReference type="Gene3D" id="3.30.559.10">
    <property type="entry name" value="Chloramphenicol acetyltransferase-like domain"/>
    <property type="match status" value="1"/>
</dbReference>
<dbReference type="AlphaFoldDB" id="A0ABD5WF71"/>
<dbReference type="EMBL" id="JBHTAH010000014">
    <property type="protein sequence ID" value="MFC7070775.1"/>
    <property type="molecule type" value="Genomic_DNA"/>
</dbReference>
<dbReference type="InterPro" id="IPR023213">
    <property type="entry name" value="CAT-like_dom_sf"/>
</dbReference>
<name>A0ABD5WF71_9EURY</name>
<evidence type="ECO:0000313" key="7">
    <source>
        <dbReference type="Proteomes" id="UP001596461"/>
    </source>
</evidence>
<evidence type="ECO:0000256" key="2">
    <source>
        <dbReference type="ARBA" id="ARBA00022679"/>
    </source>
</evidence>
<keyword evidence="3" id="KW-0012">Acyltransferase</keyword>
<organism evidence="6 7">
    <name type="scientific">Halobaculum lipolyticum</name>
    <dbReference type="NCBI Taxonomy" id="3032001"/>
    <lineage>
        <taxon>Archaea</taxon>
        <taxon>Methanobacteriati</taxon>
        <taxon>Methanobacteriota</taxon>
        <taxon>Stenosarchaea group</taxon>
        <taxon>Halobacteria</taxon>
        <taxon>Halobacteriales</taxon>
        <taxon>Haloferacaceae</taxon>
        <taxon>Halobaculum</taxon>
    </lineage>
</organism>
<comment type="cofactor">
    <cofactor evidence="1">
        <name>(R)-lipoate</name>
        <dbReference type="ChEBI" id="CHEBI:83088"/>
    </cofactor>
</comment>
<comment type="caution">
    <text evidence="6">The sequence shown here is derived from an EMBL/GenBank/DDBJ whole genome shotgun (WGS) entry which is preliminary data.</text>
</comment>
<keyword evidence="2" id="KW-0808">Transferase</keyword>
<protein>
    <submittedName>
        <fullName evidence="6">2-oxo acid dehydrogenase subunit E2</fullName>
    </submittedName>
</protein>
<evidence type="ECO:0000256" key="4">
    <source>
        <dbReference type="SAM" id="MobiDB-lite"/>
    </source>
</evidence>
<dbReference type="SUPFAM" id="SSF52777">
    <property type="entry name" value="CoA-dependent acyltransferases"/>
    <property type="match status" value="1"/>
</dbReference>
<gene>
    <name evidence="6" type="ORF">ACFQL9_14080</name>
</gene>
<keyword evidence="7" id="KW-1185">Reference proteome</keyword>
<dbReference type="GO" id="GO:0016746">
    <property type="term" value="F:acyltransferase activity"/>
    <property type="evidence" value="ECO:0007669"/>
    <property type="project" value="UniProtKB-KW"/>
</dbReference>
<dbReference type="InterPro" id="IPR050743">
    <property type="entry name" value="2-oxoacid_DH_E2_comp"/>
</dbReference>
<accession>A0ABD5WF71</accession>
<feature type="domain" description="2-oxoacid dehydrogenase acyltransferase catalytic" evidence="5">
    <location>
        <begin position="16"/>
        <end position="143"/>
    </location>
</feature>